<feature type="non-terminal residue" evidence="1">
    <location>
        <position position="1"/>
    </location>
</feature>
<accession>A0A087TD69</accession>
<organism evidence="1 2">
    <name type="scientific">Stegodyphus mimosarum</name>
    <name type="common">African social velvet spider</name>
    <dbReference type="NCBI Taxonomy" id="407821"/>
    <lineage>
        <taxon>Eukaryota</taxon>
        <taxon>Metazoa</taxon>
        <taxon>Ecdysozoa</taxon>
        <taxon>Arthropoda</taxon>
        <taxon>Chelicerata</taxon>
        <taxon>Arachnida</taxon>
        <taxon>Araneae</taxon>
        <taxon>Araneomorphae</taxon>
        <taxon>Entelegynae</taxon>
        <taxon>Eresoidea</taxon>
        <taxon>Eresidae</taxon>
        <taxon>Stegodyphus</taxon>
    </lineage>
</organism>
<evidence type="ECO:0000313" key="1">
    <source>
        <dbReference type="EMBL" id="KFM63058.1"/>
    </source>
</evidence>
<dbReference type="Proteomes" id="UP000054359">
    <property type="component" value="Unassembled WGS sequence"/>
</dbReference>
<protein>
    <submittedName>
        <fullName evidence="1">Uncharacterized protein</fullName>
    </submittedName>
</protein>
<evidence type="ECO:0000313" key="2">
    <source>
        <dbReference type="Proteomes" id="UP000054359"/>
    </source>
</evidence>
<dbReference type="AlphaFoldDB" id="A0A087TD69"/>
<sequence length="42" mass="5280">NESIWLIRSNFIWEYYEAIHVALNLHQVLFHKIPLIWKIFRQ</sequence>
<reference evidence="1 2" key="1">
    <citation type="submission" date="2013-11" db="EMBL/GenBank/DDBJ databases">
        <title>Genome sequencing of Stegodyphus mimosarum.</title>
        <authorList>
            <person name="Bechsgaard J."/>
        </authorList>
    </citation>
    <scope>NUCLEOTIDE SEQUENCE [LARGE SCALE GENOMIC DNA]</scope>
</reference>
<proteinExistence type="predicted"/>
<feature type="non-terminal residue" evidence="1">
    <location>
        <position position="42"/>
    </location>
</feature>
<dbReference type="EMBL" id="KK114670">
    <property type="protein sequence ID" value="KFM63058.1"/>
    <property type="molecule type" value="Genomic_DNA"/>
</dbReference>
<gene>
    <name evidence="1" type="ORF">X975_02885</name>
</gene>
<name>A0A087TD69_STEMI</name>
<keyword evidence="2" id="KW-1185">Reference proteome</keyword>